<gene>
    <name evidence="1" type="ORF">K443DRAFT_678821</name>
</gene>
<evidence type="ECO:0000313" key="1">
    <source>
        <dbReference type="EMBL" id="KIK00902.1"/>
    </source>
</evidence>
<dbReference type="EMBL" id="KN838616">
    <property type="protein sequence ID" value="KIK00902.1"/>
    <property type="molecule type" value="Genomic_DNA"/>
</dbReference>
<dbReference type="Proteomes" id="UP000054477">
    <property type="component" value="Unassembled WGS sequence"/>
</dbReference>
<organism evidence="1 2">
    <name type="scientific">Laccaria amethystina LaAM-08-1</name>
    <dbReference type="NCBI Taxonomy" id="1095629"/>
    <lineage>
        <taxon>Eukaryota</taxon>
        <taxon>Fungi</taxon>
        <taxon>Dikarya</taxon>
        <taxon>Basidiomycota</taxon>
        <taxon>Agaricomycotina</taxon>
        <taxon>Agaricomycetes</taxon>
        <taxon>Agaricomycetidae</taxon>
        <taxon>Agaricales</taxon>
        <taxon>Agaricineae</taxon>
        <taxon>Hydnangiaceae</taxon>
        <taxon>Laccaria</taxon>
    </lineage>
</organism>
<reference evidence="1 2" key="1">
    <citation type="submission" date="2014-04" db="EMBL/GenBank/DDBJ databases">
        <authorList>
            <consortium name="DOE Joint Genome Institute"/>
            <person name="Kuo A."/>
            <person name="Kohler A."/>
            <person name="Nagy L.G."/>
            <person name="Floudas D."/>
            <person name="Copeland A."/>
            <person name="Barry K.W."/>
            <person name="Cichocki N."/>
            <person name="Veneault-Fourrey C."/>
            <person name="LaButti K."/>
            <person name="Lindquist E.A."/>
            <person name="Lipzen A."/>
            <person name="Lundell T."/>
            <person name="Morin E."/>
            <person name="Murat C."/>
            <person name="Sun H."/>
            <person name="Tunlid A."/>
            <person name="Henrissat B."/>
            <person name="Grigoriev I.V."/>
            <person name="Hibbett D.S."/>
            <person name="Martin F."/>
            <person name="Nordberg H.P."/>
            <person name="Cantor M.N."/>
            <person name="Hua S.X."/>
        </authorList>
    </citation>
    <scope>NUCLEOTIDE SEQUENCE [LARGE SCALE GENOMIC DNA]</scope>
    <source>
        <strain evidence="1 2">LaAM-08-1</strain>
    </source>
</reference>
<reference evidence="2" key="2">
    <citation type="submission" date="2015-01" db="EMBL/GenBank/DDBJ databases">
        <title>Evolutionary Origins and Diversification of the Mycorrhizal Mutualists.</title>
        <authorList>
            <consortium name="DOE Joint Genome Institute"/>
            <consortium name="Mycorrhizal Genomics Consortium"/>
            <person name="Kohler A."/>
            <person name="Kuo A."/>
            <person name="Nagy L.G."/>
            <person name="Floudas D."/>
            <person name="Copeland A."/>
            <person name="Barry K.W."/>
            <person name="Cichocki N."/>
            <person name="Veneault-Fourrey C."/>
            <person name="LaButti K."/>
            <person name="Lindquist E.A."/>
            <person name="Lipzen A."/>
            <person name="Lundell T."/>
            <person name="Morin E."/>
            <person name="Murat C."/>
            <person name="Riley R."/>
            <person name="Ohm R."/>
            <person name="Sun H."/>
            <person name="Tunlid A."/>
            <person name="Henrissat B."/>
            <person name="Grigoriev I.V."/>
            <person name="Hibbett D.S."/>
            <person name="Martin F."/>
        </authorList>
    </citation>
    <scope>NUCLEOTIDE SEQUENCE [LARGE SCALE GENOMIC DNA]</scope>
    <source>
        <strain evidence="2">LaAM-08-1</strain>
    </source>
</reference>
<keyword evidence="2" id="KW-1185">Reference proteome</keyword>
<accession>A0A0C9XT20</accession>
<protein>
    <submittedName>
        <fullName evidence="1">Uncharacterized protein</fullName>
    </submittedName>
</protein>
<dbReference type="STRING" id="1095629.A0A0C9XT20"/>
<dbReference type="OrthoDB" id="10488633at2759"/>
<evidence type="ECO:0000313" key="2">
    <source>
        <dbReference type="Proteomes" id="UP000054477"/>
    </source>
</evidence>
<sequence length="78" mass="8615">MAMHSILDSCNVSQVMPVEVDPPANIAWDSRDDWASVLAHIVESGRTDFKPISTTSRGSVLWMRGGAAPWTLEERPHP</sequence>
<dbReference type="HOGENOM" id="CLU_2622426_0_0_1"/>
<name>A0A0C9XT20_9AGAR</name>
<proteinExistence type="predicted"/>
<dbReference type="AlphaFoldDB" id="A0A0C9XT20"/>